<keyword evidence="5" id="KW-0496">Mitochondrion</keyword>
<comment type="caution">
    <text evidence="8">The sequence shown here is derived from an EMBL/GenBank/DDBJ whole genome shotgun (WGS) entry which is preliminary data.</text>
</comment>
<organism evidence="8 9">
    <name type="scientific">Ascochyta lentis</name>
    <dbReference type="NCBI Taxonomy" id="205686"/>
    <lineage>
        <taxon>Eukaryota</taxon>
        <taxon>Fungi</taxon>
        <taxon>Dikarya</taxon>
        <taxon>Ascomycota</taxon>
        <taxon>Pezizomycotina</taxon>
        <taxon>Dothideomycetes</taxon>
        <taxon>Pleosporomycetidae</taxon>
        <taxon>Pleosporales</taxon>
        <taxon>Pleosporineae</taxon>
        <taxon>Didymellaceae</taxon>
        <taxon>Ascochyta</taxon>
    </lineage>
</organism>
<dbReference type="OrthoDB" id="2906425at2759"/>
<evidence type="ECO:0000256" key="6">
    <source>
        <dbReference type="ARBA" id="ARBA00031849"/>
    </source>
</evidence>
<dbReference type="EMBL" id="RZGK01000022">
    <property type="protein sequence ID" value="KAF9690849.1"/>
    <property type="molecule type" value="Genomic_DNA"/>
</dbReference>
<reference evidence="8" key="1">
    <citation type="submission" date="2018-12" db="EMBL/GenBank/DDBJ databases">
        <authorList>
            <person name="Syme R.A."/>
            <person name="Farfan-Caceres L."/>
            <person name="Lichtenzveig J."/>
        </authorList>
    </citation>
    <scope>NUCLEOTIDE SEQUENCE</scope>
    <source>
        <strain evidence="8">Al4</strain>
    </source>
</reference>
<evidence type="ECO:0000256" key="5">
    <source>
        <dbReference type="ARBA" id="ARBA00023128"/>
    </source>
</evidence>
<reference evidence="8" key="2">
    <citation type="submission" date="2020-09" db="EMBL/GenBank/DDBJ databases">
        <title>Reference genome assembly for Australian Ascochyta lentis isolate Al4.</title>
        <authorList>
            <person name="Lee R.C."/>
            <person name="Farfan-Caceres L.M."/>
            <person name="Debler J.W."/>
            <person name="Williams A.H."/>
            <person name="Henares B.M."/>
        </authorList>
    </citation>
    <scope>NUCLEOTIDE SEQUENCE</scope>
    <source>
        <strain evidence="8">Al4</strain>
    </source>
</reference>
<dbReference type="InterPro" id="IPR011009">
    <property type="entry name" value="Kinase-like_dom_sf"/>
</dbReference>
<evidence type="ECO:0000256" key="4">
    <source>
        <dbReference type="ARBA" id="ARBA00022946"/>
    </source>
</evidence>
<dbReference type="InterPro" id="IPR051035">
    <property type="entry name" value="Mito_inheritance_9"/>
</dbReference>
<dbReference type="InterPro" id="IPR002575">
    <property type="entry name" value="Aminoglycoside_PTrfase"/>
</dbReference>
<dbReference type="PANTHER" id="PTHR36091:SF1">
    <property type="entry name" value="ALTERED INHERITANCE OF MITOCHONDRIA PROTEIN 9, MITOCHONDRIAL"/>
    <property type="match status" value="1"/>
</dbReference>
<evidence type="ECO:0000256" key="1">
    <source>
        <dbReference type="ARBA" id="ARBA00004173"/>
    </source>
</evidence>
<evidence type="ECO:0000259" key="7">
    <source>
        <dbReference type="Pfam" id="PF01636"/>
    </source>
</evidence>
<dbReference type="PANTHER" id="PTHR36091">
    <property type="entry name" value="ALTERED INHERITANCE OF MITOCHONDRIA PROTEIN 9, MITOCHONDRIAL"/>
    <property type="match status" value="1"/>
</dbReference>
<evidence type="ECO:0000313" key="9">
    <source>
        <dbReference type="Proteomes" id="UP000651452"/>
    </source>
</evidence>
<keyword evidence="4" id="KW-0809">Transit peptide</keyword>
<proteinExistence type="inferred from homology"/>
<evidence type="ECO:0000256" key="3">
    <source>
        <dbReference type="ARBA" id="ARBA00016197"/>
    </source>
</evidence>
<evidence type="ECO:0000256" key="2">
    <source>
        <dbReference type="ARBA" id="ARBA00005543"/>
    </source>
</evidence>
<dbReference type="SUPFAM" id="SSF56112">
    <property type="entry name" value="Protein kinase-like (PK-like)"/>
    <property type="match status" value="1"/>
</dbReference>
<gene>
    <name evidence="8" type="ORF">EKO04_011150</name>
</gene>
<dbReference type="Gene3D" id="3.30.200.20">
    <property type="entry name" value="Phosphorylase Kinase, domain 1"/>
    <property type="match status" value="1"/>
</dbReference>
<dbReference type="GO" id="GO:0005739">
    <property type="term" value="C:mitochondrion"/>
    <property type="evidence" value="ECO:0007669"/>
    <property type="project" value="UniProtKB-SubCell"/>
</dbReference>
<protein>
    <recommendedName>
        <fullName evidence="3">Altered inheritance of mitochondria protein 9, mitochondrial</fullName>
    </recommendedName>
    <alternativeName>
        <fullName evidence="6">Found in mitochondrial proteome protein 29</fullName>
    </alternativeName>
</protein>
<dbReference type="Gene3D" id="3.90.1200.10">
    <property type="match status" value="1"/>
</dbReference>
<dbReference type="Pfam" id="PF01636">
    <property type="entry name" value="APH"/>
    <property type="match status" value="1"/>
</dbReference>
<evidence type="ECO:0000313" key="8">
    <source>
        <dbReference type="EMBL" id="KAF9690849.1"/>
    </source>
</evidence>
<accession>A0A8H7MCT0</accession>
<comment type="subcellular location">
    <subcellularLocation>
        <location evidence="1">Mitochondrion</location>
    </subcellularLocation>
</comment>
<comment type="similarity">
    <text evidence="2">Belongs to the AIM9 family.</text>
</comment>
<dbReference type="Proteomes" id="UP000651452">
    <property type="component" value="Unassembled WGS sequence"/>
</dbReference>
<name>A0A8H7MCT0_9PLEO</name>
<dbReference type="AlphaFoldDB" id="A0A8H7MCT0"/>
<feature type="domain" description="Aminoglycoside phosphotransferase" evidence="7">
    <location>
        <begin position="89"/>
        <end position="361"/>
    </location>
</feature>
<keyword evidence="9" id="KW-1185">Reference proteome</keyword>
<sequence length="564" mass="63964">MPLVLSLKAIGRRCWRTNERSASSQPSRALTLTCRGKSINRDELLKYTNGRFLANEKQAFDRRYVNFDVDQLCAVAASTGGQHSPVRSIEKLEGGFSKALLLCKEDRSELIAKLPFTIAGPPKYTTASEVAVLQYLHAHTQVPVPKVLAWNSDPLNPVGSEYIIMEKAPGIQLYKIWAEMSDWDQLCVVKHLTKLEGEITEIRFPASGSLYLCESMSDNDKYVALDPEVDPSGRFCIGPSCERAWHTSGKIASVHSRLNLGPWPDLSSFGIALVEREIALLRQDSTTAASDPPRGSFEEQIAVLKLTKKIMSRLNEASLIEKVSEPVLWHTDLHMGNIYVSEENPAKIVSLIDWQSIVVSPLFIQARFPEFLPVEEDYALGTTDCPKLPQNYNEMDVSDKEYADHKLKEAKLAKVYELSSGSENNQAYKALRVPSFFRELFIRCGEVSEEGVIPLRACLIELSKAWNDLGFAGQCPVTFSEDDLKRHERQFQEYRDYHKIHELAMKILGTDSEGWITPQVDFAAKQQQNEELLREVMRRSTEYKKSPEEIRRIWPYLECSQTEH</sequence>